<gene>
    <name evidence="1" type="ORF">NEZAVI_LOCUS2721</name>
</gene>
<sequence>MRLVQRRDVIGQKRSPEGIIGTERKGKLKITTLHGIQSPNPYNSYILIF</sequence>
<keyword evidence="2" id="KW-1185">Reference proteome</keyword>
<dbReference type="AlphaFoldDB" id="A0A9P0GZC9"/>
<protein>
    <submittedName>
        <fullName evidence="1">Uncharacterized protein</fullName>
    </submittedName>
</protein>
<proteinExistence type="predicted"/>
<dbReference type="EMBL" id="OV725077">
    <property type="protein sequence ID" value="CAH1391783.1"/>
    <property type="molecule type" value="Genomic_DNA"/>
</dbReference>
<name>A0A9P0GZC9_NEZVI</name>
<organism evidence="1 2">
    <name type="scientific">Nezara viridula</name>
    <name type="common">Southern green stink bug</name>
    <name type="synonym">Cimex viridulus</name>
    <dbReference type="NCBI Taxonomy" id="85310"/>
    <lineage>
        <taxon>Eukaryota</taxon>
        <taxon>Metazoa</taxon>
        <taxon>Ecdysozoa</taxon>
        <taxon>Arthropoda</taxon>
        <taxon>Hexapoda</taxon>
        <taxon>Insecta</taxon>
        <taxon>Pterygota</taxon>
        <taxon>Neoptera</taxon>
        <taxon>Paraneoptera</taxon>
        <taxon>Hemiptera</taxon>
        <taxon>Heteroptera</taxon>
        <taxon>Panheteroptera</taxon>
        <taxon>Pentatomomorpha</taxon>
        <taxon>Pentatomoidea</taxon>
        <taxon>Pentatomidae</taxon>
        <taxon>Pentatominae</taxon>
        <taxon>Nezara</taxon>
    </lineage>
</organism>
<evidence type="ECO:0000313" key="2">
    <source>
        <dbReference type="Proteomes" id="UP001152798"/>
    </source>
</evidence>
<reference evidence="1" key="1">
    <citation type="submission" date="2022-01" db="EMBL/GenBank/DDBJ databases">
        <authorList>
            <person name="King R."/>
        </authorList>
    </citation>
    <scope>NUCLEOTIDE SEQUENCE</scope>
</reference>
<evidence type="ECO:0000313" key="1">
    <source>
        <dbReference type="EMBL" id="CAH1391783.1"/>
    </source>
</evidence>
<dbReference type="Proteomes" id="UP001152798">
    <property type="component" value="Chromosome 1"/>
</dbReference>
<accession>A0A9P0GZC9</accession>